<name>A0AAF0CNZ0_9BACT</name>
<dbReference type="EMBL" id="CP119075">
    <property type="protein sequence ID" value="WED65105.1"/>
    <property type="molecule type" value="Genomic_DNA"/>
</dbReference>
<accession>A0AAF0CNZ0</accession>
<evidence type="ECO:0000313" key="1">
    <source>
        <dbReference type="EMBL" id="WED65105.1"/>
    </source>
</evidence>
<proteinExistence type="predicted"/>
<dbReference type="Proteomes" id="UP001218638">
    <property type="component" value="Chromosome"/>
</dbReference>
<gene>
    <name evidence="1" type="ORF">PXH66_22430</name>
</gene>
<evidence type="ECO:0000313" key="2">
    <source>
        <dbReference type="Proteomes" id="UP001218638"/>
    </source>
</evidence>
<dbReference type="RefSeq" id="WP_330929491.1">
    <property type="nucleotide sequence ID" value="NZ_CP119075.1"/>
</dbReference>
<dbReference type="KEGG" id="slom:PXH66_22430"/>
<keyword evidence="2" id="KW-1185">Reference proteome</keyword>
<reference evidence="1" key="1">
    <citation type="submission" date="2023-03" db="EMBL/GenBank/DDBJ databases">
        <title>Lomoglobus Profundus gen. nov., sp. nov., a novel member of the phylum Verrucomicrobia, isolated from deep-marine sediment of South China Sea.</title>
        <authorList>
            <person name="Ahmad T."/>
            <person name="Ishaq S.E."/>
            <person name="Wang F."/>
        </authorList>
    </citation>
    <scope>NUCLEOTIDE SEQUENCE</scope>
    <source>
        <strain evidence="1">LMO-M01</strain>
    </source>
</reference>
<sequence length="179" mass="20865">MTSMIQLQEDRRIESSGLSTAWLMEQAAWLREQRSLHDDSCRFFMTAGSLFEFARFDYALGTVAFFHAVIGLERALKIHFQKDDYLKPLLKRAVDEQVFTDELFKGQFTWCDMMQDLCTRHGMKRSTGYCECLAILLPEQRNLYFHGTKLMGPDYFRFTVHVRILADALDTGRPGVYSH</sequence>
<protein>
    <submittedName>
        <fullName evidence="1">Uncharacterized protein</fullName>
    </submittedName>
</protein>
<organism evidence="1 2">
    <name type="scientific">Synoicihabitans lomoniglobus</name>
    <dbReference type="NCBI Taxonomy" id="2909285"/>
    <lineage>
        <taxon>Bacteria</taxon>
        <taxon>Pseudomonadati</taxon>
        <taxon>Verrucomicrobiota</taxon>
        <taxon>Opitutia</taxon>
        <taxon>Opitutales</taxon>
        <taxon>Opitutaceae</taxon>
        <taxon>Synoicihabitans</taxon>
    </lineage>
</organism>
<dbReference type="AlphaFoldDB" id="A0AAF0CNZ0"/>